<proteinExistence type="predicted"/>
<sequence length="315" mass="36308">MSPLLHIQLLLLLNCTFVSFVGAEQLGSTSAFSHKSPCFLRNSTFSRDIVEGEWKVLPADTNVPKCLKTEGTERSCTKKKNKSITAPRIYEPFRCLLPDFDAHKFLHDALRGRPLYFVGDSVIMQQKTRLECELNGHNGKKYEIKSIRISHLEHFRRNIGRLRRIPDGAIILINVGLHYNQPKKYIEFLNEFEKFCLRKTCTNGTLIWQESSAQHFPGSNNGLFVRRGKCSRGCSQLNRRKLISVDFRNKMANELMLRNNIQILPVWELTQAAHSMHVQYNSKSGICDCTHFCNLPYGVFRAYNRILQAFLLDIL</sequence>
<dbReference type="KEGG" id="bpg:Bathy19g00320"/>
<reference evidence="2 3" key="1">
    <citation type="submission" date="2011-10" db="EMBL/GenBank/DDBJ databases">
        <authorList>
            <person name="Genoscope - CEA"/>
        </authorList>
    </citation>
    <scope>NUCLEOTIDE SEQUENCE [LARGE SCALE GENOMIC DNA]</scope>
    <source>
        <strain evidence="2 3">RCC 1105</strain>
    </source>
</reference>
<evidence type="ECO:0000256" key="1">
    <source>
        <dbReference type="SAM" id="SignalP"/>
    </source>
</evidence>
<feature type="signal peptide" evidence="1">
    <location>
        <begin position="1"/>
        <end position="23"/>
    </location>
</feature>
<dbReference type="GO" id="GO:0016413">
    <property type="term" value="F:O-acetyltransferase activity"/>
    <property type="evidence" value="ECO:0007669"/>
    <property type="project" value="InterPro"/>
</dbReference>
<evidence type="ECO:0008006" key="4">
    <source>
        <dbReference type="Google" id="ProtNLM"/>
    </source>
</evidence>
<dbReference type="GO" id="GO:0005794">
    <property type="term" value="C:Golgi apparatus"/>
    <property type="evidence" value="ECO:0007669"/>
    <property type="project" value="TreeGrafter"/>
</dbReference>
<dbReference type="AlphaFoldDB" id="K8F7C9"/>
<organism evidence="2 3">
    <name type="scientific">Bathycoccus prasinos</name>
    <dbReference type="NCBI Taxonomy" id="41875"/>
    <lineage>
        <taxon>Eukaryota</taxon>
        <taxon>Viridiplantae</taxon>
        <taxon>Chlorophyta</taxon>
        <taxon>Mamiellophyceae</taxon>
        <taxon>Mamiellales</taxon>
        <taxon>Bathycoccaceae</taxon>
        <taxon>Bathycoccus</taxon>
    </lineage>
</organism>
<protein>
    <recommendedName>
        <fullName evidence="4">Trichome birefringence-like N-terminal domain-containing protein</fullName>
    </recommendedName>
</protein>
<dbReference type="GeneID" id="19010689"/>
<dbReference type="OrthoDB" id="630188at2759"/>
<name>K8F7C9_9CHLO</name>
<dbReference type="InterPro" id="IPR029962">
    <property type="entry name" value="TBL"/>
</dbReference>
<evidence type="ECO:0000313" key="2">
    <source>
        <dbReference type="EMBL" id="CCO20750.1"/>
    </source>
</evidence>
<keyword evidence="1" id="KW-0732">Signal</keyword>
<dbReference type="Proteomes" id="UP000198341">
    <property type="component" value="Chromosome 19"/>
</dbReference>
<gene>
    <name evidence="2" type="ordered locus">Bathy19g00320</name>
</gene>
<dbReference type="EMBL" id="FO082260">
    <property type="protein sequence ID" value="CCO20750.1"/>
    <property type="molecule type" value="Genomic_DNA"/>
</dbReference>
<evidence type="ECO:0000313" key="3">
    <source>
        <dbReference type="Proteomes" id="UP000198341"/>
    </source>
</evidence>
<dbReference type="PANTHER" id="PTHR32285:SF213">
    <property type="entry name" value="PROTEIN TRICHOME BIREFRINGENCE-LIKE 11"/>
    <property type="match status" value="1"/>
</dbReference>
<accession>K8F7C9</accession>
<dbReference type="PANTHER" id="PTHR32285">
    <property type="entry name" value="PROTEIN TRICHOME BIREFRINGENCE-LIKE 9-RELATED"/>
    <property type="match status" value="1"/>
</dbReference>
<feature type="chain" id="PRO_5003917922" description="Trichome birefringence-like N-terminal domain-containing protein" evidence="1">
    <location>
        <begin position="24"/>
        <end position="315"/>
    </location>
</feature>
<dbReference type="RefSeq" id="XP_007508031.1">
    <property type="nucleotide sequence ID" value="XM_007507969.1"/>
</dbReference>
<keyword evidence="3" id="KW-1185">Reference proteome</keyword>